<dbReference type="Pfam" id="PF06986">
    <property type="entry name" value="F_T4SS_TraN"/>
    <property type="match status" value="2"/>
</dbReference>
<feature type="region of interest" description="Disordered" evidence="1">
    <location>
        <begin position="1"/>
        <end position="22"/>
    </location>
</feature>
<name>A0A7Y6NNG1_9BURK</name>
<evidence type="ECO:0000256" key="2">
    <source>
        <dbReference type="SAM" id="Phobius"/>
    </source>
</evidence>
<dbReference type="Proteomes" id="UP000529637">
    <property type="component" value="Unassembled WGS sequence"/>
</dbReference>
<keyword evidence="4" id="KW-1185">Reference proteome</keyword>
<dbReference type="NCBIfam" id="NF009012">
    <property type="entry name" value="PRK12355.2-1"/>
    <property type="match status" value="1"/>
</dbReference>
<evidence type="ECO:0000256" key="1">
    <source>
        <dbReference type="SAM" id="MobiDB-lite"/>
    </source>
</evidence>
<dbReference type="AlphaFoldDB" id="A0A7Y6NNG1"/>
<keyword evidence="2" id="KW-0472">Membrane</keyword>
<feature type="transmembrane region" description="Helical" evidence="2">
    <location>
        <begin position="678"/>
        <end position="695"/>
    </location>
</feature>
<sequence length="823" mass="86079">MPLSNPPGPASHRLAPPPSTARHASPWRRLVACITAACFLTTQIAAVAGPHEEGVAAGQAANPVARGNVTTPGATAVVPGYTTTPPERSYYRQPNLSSQGSARLSACALTPTDPLCQAQRGAFSSANTPRPTIGADDPAVAAARAIGRTPSAELGSLAAYYSGCTTTVTPVPAGMQPRSCLRYVGVGNFSCSRSLTVSTTRTTSCTPGDWFAHAASGRTGLDVQCLPDRAVTAQHFRVTQDGNPLRFFDVDMTTPVVFPQIVSVLDTTYSMIDGQPIRTAVWVADKSCSGSTCSLTAMLAPERAEVCTGGGDSGYSCTSVEPFLKVYAACRAGTQSGDNIQDTVCQGDSGCTTTALDGTKCYAPAPGWTPYAGVDITGAIGGYYWNIDADRAVIGWAPNPAFGPIPTMRLSYTRPATTVTETDRWDDQCPTLDAGGRCTTTTPAVCTDGPATKVVDGVAVTRDCWEYRSAMSCNGGASADQCAPLVAAGCTPQSSTCRQTNAVTGVCEVYEDGYSCPLPAETVTTTSNCPTNVFCLSGNCFDIGAPNDPDFARSMSMLEAGREAGIYLDADRMQVFKGEENRCRDRLLKNCCYADGAGAGMTNQSIFGGGSRLVFDVLMNSQNQQFIYQGISALLVGGGFSGTFTTYGVTVAVNGAALPAGSVAVYAGDSLVVAFDPWTLAIAVIIYIVLSMMSCNEDEGKLAMKEGARLCHTIGTWCSSCFRVLGVCVSCVEHTTSKCCFNSMLARIVNEQGRAQIGKGWGGAQNADCSGFTVAQLQTLNFAAMDLSEFYASLVPTLPNVNALQAGSASRVPTCYYGQGKCQ</sequence>
<accession>A0A7Y6NNG1</accession>
<keyword evidence="2" id="KW-0812">Transmembrane</keyword>
<dbReference type="InterPro" id="IPR014121">
    <property type="entry name" value="TraN_Ftype"/>
</dbReference>
<proteinExistence type="predicted"/>
<keyword evidence="2" id="KW-1133">Transmembrane helix</keyword>
<organism evidence="3 4">
    <name type="scientific">Piscinibacter koreensis</name>
    <dbReference type="NCBI Taxonomy" id="2742824"/>
    <lineage>
        <taxon>Bacteria</taxon>
        <taxon>Pseudomonadati</taxon>
        <taxon>Pseudomonadota</taxon>
        <taxon>Betaproteobacteria</taxon>
        <taxon>Burkholderiales</taxon>
        <taxon>Sphaerotilaceae</taxon>
        <taxon>Piscinibacter</taxon>
    </lineage>
</organism>
<protein>
    <submittedName>
        <fullName evidence="3">Type-F conjugative transfer system mating-pair stabilization protein TraN</fullName>
    </submittedName>
</protein>
<reference evidence="3 4" key="1">
    <citation type="submission" date="2020-06" db="EMBL/GenBank/DDBJ databases">
        <title>Schlegella sp. ID0723 isolated from air conditioner.</title>
        <authorList>
            <person name="Kim D.Y."/>
            <person name="Kim D.-U."/>
        </authorList>
    </citation>
    <scope>NUCLEOTIDE SEQUENCE [LARGE SCALE GENOMIC DNA]</scope>
    <source>
        <strain evidence="3 4">ID0723</strain>
    </source>
</reference>
<dbReference type="EMBL" id="JABWMJ010000004">
    <property type="protein sequence ID" value="NUZ06307.1"/>
    <property type="molecule type" value="Genomic_DNA"/>
</dbReference>
<feature type="compositionally biased region" description="Pro residues" evidence="1">
    <location>
        <begin position="1"/>
        <end position="19"/>
    </location>
</feature>
<gene>
    <name evidence="3" type="primary">traN</name>
    <name evidence="3" type="ORF">HQN59_11105</name>
</gene>
<comment type="caution">
    <text evidence="3">The sequence shown here is derived from an EMBL/GenBank/DDBJ whole genome shotgun (WGS) entry which is preliminary data.</text>
</comment>
<evidence type="ECO:0000313" key="4">
    <source>
        <dbReference type="Proteomes" id="UP000529637"/>
    </source>
</evidence>
<evidence type="ECO:0000313" key="3">
    <source>
        <dbReference type="EMBL" id="NUZ06307.1"/>
    </source>
</evidence>